<dbReference type="InterPro" id="IPR036388">
    <property type="entry name" value="WH-like_DNA-bd_sf"/>
</dbReference>
<protein>
    <submittedName>
        <fullName evidence="7">RNA polymerase, sigma-24 subunit, ECF subfamily</fullName>
    </submittedName>
</protein>
<keyword evidence="4" id="KW-0238">DNA-binding</keyword>
<dbReference type="PANTHER" id="PTHR43133">
    <property type="entry name" value="RNA POLYMERASE ECF-TYPE SIGMA FACTO"/>
    <property type="match status" value="1"/>
</dbReference>
<evidence type="ECO:0000256" key="5">
    <source>
        <dbReference type="ARBA" id="ARBA00023163"/>
    </source>
</evidence>
<evidence type="ECO:0000313" key="7">
    <source>
        <dbReference type="EMBL" id="ACY17954.1"/>
    </source>
</evidence>
<dbReference type="GO" id="GO:0003677">
    <property type="term" value="F:DNA binding"/>
    <property type="evidence" value="ECO:0007669"/>
    <property type="project" value="UniProtKB-KW"/>
</dbReference>
<feature type="domain" description="RNA polymerase sigma-70 ECF-like HTH" evidence="6">
    <location>
        <begin position="84"/>
        <end position="261"/>
    </location>
</feature>
<dbReference type="NCBIfam" id="TIGR03001">
    <property type="entry name" value="Sig-70_gmx1"/>
    <property type="match status" value="1"/>
</dbReference>
<name>D0LZH5_HALO1</name>
<dbReference type="AlphaFoldDB" id="D0LZH5"/>
<evidence type="ECO:0000256" key="4">
    <source>
        <dbReference type="ARBA" id="ARBA00023125"/>
    </source>
</evidence>
<evidence type="ECO:0000256" key="3">
    <source>
        <dbReference type="ARBA" id="ARBA00023082"/>
    </source>
</evidence>
<dbReference type="NCBIfam" id="TIGR02937">
    <property type="entry name" value="sigma70-ECF"/>
    <property type="match status" value="1"/>
</dbReference>
<comment type="similarity">
    <text evidence="1">Belongs to the sigma-70 factor family. ECF subfamily.</text>
</comment>
<organism evidence="7 8">
    <name type="scientific">Haliangium ochraceum (strain DSM 14365 / JCM 11303 / SMP-2)</name>
    <dbReference type="NCBI Taxonomy" id="502025"/>
    <lineage>
        <taxon>Bacteria</taxon>
        <taxon>Pseudomonadati</taxon>
        <taxon>Myxococcota</taxon>
        <taxon>Polyangia</taxon>
        <taxon>Haliangiales</taxon>
        <taxon>Kofleriaceae</taxon>
        <taxon>Haliangium</taxon>
    </lineage>
</organism>
<dbReference type="InterPro" id="IPR014284">
    <property type="entry name" value="RNA_pol_sigma-70_dom"/>
</dbReference>
<proteinExistence type="inferred from homology"/>
<gene>
    <name evidence="7" type="ordered locus">Hoch_5471</name>
</gene>
<dbReference type="STRING" id="502025.Hoch_5471"/>
<dbReference type="EMBL" id="CP001804">
    <property type="protein sequence ID" value="ACY17954.1"/>
    <property type="molecule type" value="Genomic_DNA"/>
</dbReference>
<dbReference type="Gene3D" id="1.10.1740.10">
    <property type="match status" value="1"/>
</dbReference>
<dbReference type="SUPFAM" id="SSF88659">
    <property type="entry name" value="Sigma3 and sigma4 domains of RNA polymerase sigma factors"/>
    <property type="match status" value="1"/>
</dbReference>
<accession>D0LZH5</accession>
<dbReference type="PANTHER" id="PTHR43133:SF8">
    <property type="entry name" value="RNA POLYMERASE SIGMA FACTOR HI_1459-RELATED"/>
    <property type="match status" value="1"/>
</dbReference>
<dbReference type="InterPro" id="IPR013325">
    <property type="entry name" value="RNA_pol_sigma_r2"/>
</dbReference>
<dbReference type="GO" id="GO:0006352">
    <property type="term" value="P:DNA-templated transcription initiation"/>
    <property type="evidence" value="ECO:0007669"/>
    <property type="project" value="InterPro"/>
</dbReference>
<evidence type="ECO:0000259" key="6">
    <source>
        <dbReference type="Pfam" id="PF07638"/>
    </source>
</evidence>
<dbReference type="GO" id="GO:0016987">
    <property type="term" value="F:sigma factor activity"/>
    <property type="evidence" value="ECO:0007669"/>
    <property type="project" value="UniProtKB-KW"/>
</dbReference>
<evidence type="ECO:0000256" key="1">
    <source>
        <dbReference type="ARBA" id="ARBA00010641"/>
    </source>
</evidence>
<keyword evidence="3" id="KW-0731">Sigma factor</keyword>
<dbReference type="InterPro" id="IPR039425">
    <property type="entry name" value="RNA_pol_sigma-70-like"/>
</dbReference>
<dbReference type="Pfam" id="PF07638">
    <property type="entry name" value="Sigma70_ECF"/>
    <property type="match status" value="1"/>
</dbReference>
<sequence>MQVSSLAQPFLNALAEPLRPAFAQLDGLEARLAELLAEGREAWSALAVAPAEFAAFLGARLPADKPADPALSGLRAADLYLACACASGDESALRAFDERYMREVDIGLARMNVSATQVDEVKQLVRHKLFLARDGGVGKITDYSGRGDLRRWVRSIAVRTCLNELRRHKRMIPSSDERLFEDMSTGDDDPELQYMKERYRSQFQEAFASAVKLLSDREQTLLRYHHVDGLNIDEIGAIYRVHRVTAYRWLEKARGALVDKLQELLAAKLAVESRDYQSILRLIRSQLHLSLVRHLGDARDSRARARARGEDDDAAE</sequence>
<dbReference type="eggNOG" id="COG1595">
    <property type="taxonomic scope" value="Bacteria"/>
</dbReference>
<dbReference type="Proteomes" id="UP000001880">
    <property type="component" value="Chromosome"/>
</dbReference>
<reference evidence="7 8" key="1">
    <citation type="journal article" date="2010" name="Stand. Genomic Sci.">
        <title>Complete genome sequence of Haliangium ochraceum type strain (SMP-2).</title>
        <authorList>
            <consortium name="US DOE Joint Genome Institute (JGI-PGF)"/>
            <person name="Ivanova N."/>
            <person name="Daum C."/>
            <person name="Lang E."/>
            <person name="Abt B."/>
            <person name="Kopitz M."/>
            <person name="Saunders E."/>
            <person name="Lapidus A."/>
            <person name="Lucas S."/>
            <person name="Glavina Del Rio T."/>
            <person name="Nolan M."/>
            <person name="Tice H."/>
            <person name="Copeland A."/>
            <person name="Cheng J.F."/>
            <person name="Chen F."/>
            <person name="Bruce D."/>
            <person name="Goodwin L."/>
            <person name="Pitluck S."/>
            <person name="Mavromatis K."/>
            <person name="Pati A."/>
            <person name="Mikhailova N."/>
            <person name="Chen A."/>
            <person name="Palaniappan K."/>
            <person name="Land M."/>
            <person name="Hauser L."/>
            <person name="Chang Y.J."/>
            <person name="Jeffries C.D."/>
            <person name="Detter J.C."/>
            <person name="Brettin T."/>
            <person name="Rohde M."/>
            <person name="Goker M."/>
            <person name="Bristow J."/>
            <person name="Markowitz V."/>
            <person name="Eisen J.A."/>
            <person name="Hugenholtz P."/>
            <person name="Kyrpides N.C."/>
            <person name="Klenk H.P."/>
        </authorList>
    </citation>
    <scope>NUCLEOTIDE SEQUENCE [LARGE SCALE GENOMIC DNA]</scope>
    <source>
        <strain evidence="8">DSM 14365 / CIP 107738 / JCM 11303 / AJ 13395 / SMP-2</strain>
    </source>
</reference>
<dbReference type="InterPro" id="IPR013324">
    <property type="entry name" value="RNA_pol_sigma_r3/r4-like"/>
</dbReference>
<dbReference type="SUPFAM" id="SSF88946">
    <property type="entry name" value="Sigma2 domain of RNA polymerase sigma factors"/>
    <property type="match status" value="1"/>
</dbReference>
<evidence type="ECO:0000313" key="8">
    <source>
        <dbReference type="Proteomes" id="UP000001880"/>
    </source>
</evidence>
<dbReference type="InterPro" id="IPR053812">
    <property type="entry name" value="HTH_Sigma70_ECF-like"/>
</dbReference>
<dbReference type="Gene3D" id="1.10.10.10">
    <property type="entry name" value="Winged helix-like DNA-binding domain superfamily/Winged helix DNA-binding domain"/>
    <property type="match status" value="1"/>
</dbReference>
<keyword evidence="8" id="KW-1185">Reference proteome</keyword>
<dbReference type="HOGENOM" id="CLU_080971_0_0_7"/>
<keyword evidence="5" id="KW-0804">Transcription</keyword>
<dbReference type="KEGG" id="hoh:Hoch_5471"/>
<dbReference type="InterPro" id="IPR011745">
    <property type="entry name" value="RNA_pol_sigma70_MYXXA"/>
</dbReference>
<evidence type="ECO:0000256" key="2">
    <source>
        <dbReference type="ARBA" id="ARBA00023015"/>
    </source>
</evidence>
<keyword evidence="2" id="KW-0805">Transcription regulation</keyword>